<dbReference type="Proteomes" id="UP000245884">
    <property type="component" value="Unassembled WGS sequence"/>
</dbReference>
<keyword evidence="1" id="KW-0812">Transmembrane</keyword>
<feature type="transmembrane region" description="Helical" evidence="1">
    <location>
        <begin position="246"/>
        <end position="270"/>
    </location>
</feature>
<evidence type="ECO:0000313" key="3">
    <source>
        <dbReference type="Proteomes" id="UP000245884"/>
    </source>
</evidence>
<sequence>MSRPPSTALLSGIALAGGVVTLYTALLASSDTSLRSLSSSCLSSLIRPDSNSTIGYTFHPLDTQFCIAMPFFRRTMQDPTAKGLYALTLSVLLPYSLRISYLSLGTDLYSIGTSALSLLALMTSGIALGLGPMACLYTSTALLPACASRGPRGVKPLMITPHGLLLTHLLLTLLGTIILLTPPTSTIWDRATTLLQYLPLLYLPVLGGRAAATPWVSKAYDEGKATKDQPIPAQASALGLKSRLPWIANAIAGVAALCHAMGVGTLLRAVSVGGGKGEAAAAIRWFWGSDYAGTVLALGLLMVVEKGRVGTVSSEGGKGWLSMLGYAVVLGPGAAALLV</sequence>
<gene>
    <name evidence="2" type="ORF">BDZ90DRAFT_232783</name>
</gene>
<dbReference type="AlphaFoldDB" id="A0A316UPM3"/>
<accession>A0A316UPM3</accession>
<evidence type="ECO:0000313" key="2">
    <source>
        <dbReference type="EMBL" id="PWN27252.1"/>
    </source>
</evidence>
<reference evidence="2 3" key="1">
    <citation type="journal article" date="2018" name="Mol. Biol. Evol.">
        <title>Broad Genomic Sampling Reveals a Smut Pathogenic Ancestry of the Fungal Clade Ustilaginomycotina.</title>
        <authorList>
            <person name="Kijpornyongpan T."/>
            <person name="Mondo S.J."/>
            <person name="Barry K."/>
            <person name="Sandor L."/>
            <person name="Lee J."/>
            <person name="Lipzen A."/>
            <person name="Pangilinan J."/>
            <person name="LaButti K."/>
            <person name="Hainaut M."/>
            <person name="Henrissat B."/>
            <person name="Grigoriev I.V."/>
            <person name="Spatafora J.W."/>
            <person name="Aime M.C."/>
        </authorList>
    </citation>
    <scope>NUCLEOTIDE SEQUENCE [LARGE SCALE GENOMIC DNA]</scope>
    <source>
        <strain evidence="2 3">MCA 5214</strain>
    </source>
</reference>
<dbReference type="RefSeq" id="XP_025361864.1">
    <property type="nucleotide sequence ID" value="XM_025506383.1"/>
</dbReference>
<feature type="transmembrane region" description="Helical" evidence="1">
    <location>
        <begin position="159"/>
        <end position="180"/>
    </location>
</feature>
<name>A0A316UPM3_9BASI</name>
<organism evidence="2 3">
    <name type="scientific">Jaminaea rosea</name>
    <dbReference type="NCBI Taxonomy" id="1569628"/>
    <lineage>
        <taxon>Eukaryota</taxon>
        <taxon>Fungi</taxon>
        <taxon>Dikarya</taxon>
        <taxon>Basidiomycota</taxon>
        <taxon>Ustilaginomycotina</taxon>
        <taxon>Exobasidiomycetes</taxon>
        <taxon>Microstromatales</taxon>
        <taxon>Microstromatales incertae sedis</taxon>
        <taxon>Jaminaea</taxon>
    </lineage>
</organism>
<keyword evidence="1" id="KW-0472">Membrane</keyword>
<feature type="transmembrane region" description="Helical" evidence="1">
    <location>
        <begin position="319"/>
        <end position="338"/>
    </location>
</feature>
<protein>
    <submittedName>
        <fullName evidence="2">Uncharacterized protein</fullName>
    </submittedName>
</protein>
<proteinExistence type="predicted"/>
<dbReference type="GeneID" id="37028206"/>
<keyword evidence="3" id="KW-1185">Reference proteome</keyword>
<feature type="transmembrane region" description="Helical" evidence="1">
    <location>
        <begin position="116"/>
        <end position="138"/>
    </location>
</feature>
<feature type="transmembrane region" description="Helical" evidence="1">
    <location>
        <begin position="282"/>
        <end position="304"/>
    </location>
</feature>
<keyword evidence="1" id="KW-1133">Transmembrane helix</keyword>
<evidence type="ECO:0000256" key="1">
    <source>
        <dbReference type="SAM" id="Phobius"/>
    </source>
</evidence>
<dbReference type="EMBL" id="KZ819669">
    <property type="protein sequence ID" value="PWN27252.1"/>
    <property type="molecule type" value="Genomic_DNA"/>
</dbReference>
<feature type="transmembrane region" description="Helical" evidence="1">
    <location>
        <begin position="84"/>
        <end position="104"/>
    </location>
</feature>